<feature type="region of interest" description="Disordered" evidence="1">
    <location>
        <begin position="114"/>
        <end position="142"/>
    </location>
</feature>
<feature type="compositionally biased region" description="Polar residues" evidence="1">
    <location>
        <begin position="370"/>
        <end position="379"/>
    </location>
</feature>
<feature type="compositionally biased region" description="Basic and acidic residues" evidence="1">
    <location>
        <begin position="51"/>
        <end position="62"/>
    </location>
</feature>
<organism evidence="2 3">
    <name type="scientific">Folsomia candida</name>
    <name type="common">Springtail</name>
    <dbReference type="NCBI Taxonomy" id="158441"/>
    <lineage>
        <taxon>Eukaryota</taxon>
        <taxon>Metazoa</taxon>
        <taxon>Ecdysozoa</taxon>
        <taxon>Arthropoda</taxon>
        <taxon>Hexapoda</taxon>
        <taxon>Collembola</taxon>
        <taxon>Entomobryomorpha</taxon>
        <taxon>Isotomoidea</taxon>
        <taxon>Isotomidae</taxon>
        <taxon>Proisotominae</taxon>
        <taxon>Folsomia</taxon>
    </lineage>
</organism>
<protein>
    <submittedName>
        <fullName evidence="2">Uncharacterized protein</fullName>
    </submittedName>
</protein>
<reference evidence="2 3" key="1">
    <citation type="submission" date="2015-12" db="EMBL/GenBank/DDBJ databases">
        <title>The genome of Folsomia candida.</title>
        <authorList>
            <person name="Faddeeva A."/>
            <person name="Derks M.F."/>
            <person name="Anvar Y."/>
            <person name="Smit S."/>
            <person name="Van Straalen N."/>
            <person name="Roelofs D."/>
        </authorList>
    </citation>
    <scope>NUCLEOTIDE SEQUENCE [LARGE SCALE GENOMIC DNA]</scope>
    <source>
        <strain evidence="2 3">VU population</strain>
        <tissue evidence="2">Whole body</tissue>
    </source>
</reference>
<comment type="caution">
    <text evidence="2">The sequence shown here is derived from an EMBL/GenBank/DDBJ whole genome shotgun (WGS) entry which is preliminary data.</text>
</comment>
<feature type="compositionally biased region" description="Polar residues" evidence="1">
    <location>
        <begin position="35"/>
        <end position="48"/>
    </location>
</feature>
<evidence type="ECO:0000313" key="2">
    <source>
        <dbReference type="EMBL" id="OXA58607.1"/>
    </source>
</evidence>
<sequence length="392" mass="42659">MWISWQWFCILVDAVPYRTRQDLEIPSEELKSESIENQGGKNDNSNSQESEEAKTRKQKDETIDISEEDVDNNYVDFIGNILSSEKYLTSLEDNQDYYVAGPIKNDIVYDDDTASAEKQAAEIPDDSNNDENNNQRQDKFGKQIKGRGFFGDMFTSVKNAAKSALSFFTGGSSGPAEPLPEETNSSQYNTSGPLFFTGSQLMKMRKDKRPIWERLKDGPVSGVTVNGQTFTFTRGSDYVPPKEQSYFGGTYRYSSGVSNGFGMPLARVDDDTPTTVSTSEDGSNGTSTDANNDDDSSTTAPTTESTDDADTATTESSDDESTTSGDSAGCTWLCNSEDSGTTEKANEETTETNTEVEVTSEAAGGEDGTTESPDSTTEASPEEDTTTEAPIE</sequence>
<keyword evidence="3" id="KW-1185">Reference proteome</keyword>
<dbReference type="EMBL" id="LNIX01000003">
    <property type="protein sequence ID" value="OXA58607.1"/>
    <property type="molecule type" value="Genomic_DNA"/>
</dbReference>
<feature type="compositionally biased region" description="Acidic residues" evidence="1">
    <location>
        <begin position="380"/>
        <end position="392"/>
    </location>
</feature>
<feature type="region of interest" description="Disordered" evidence="1">
    <location>
        <begin position="264"/>
        <end position="392"/>
    </location>
</feature>
<proteinExistence type="predicted"/>
<feature type="compositionally biased region" description="Low complexity" evidence="1">
    <location>
        <begin position="351"/>
        <end position="362"/>
    </location>
</feature>
<evidence type="ECO:0000256" key="1">
    <source>
        <dbReference type="SAM" id="MobiDB-lite"/>
    </source>
</evidence>
<evidence type="ECO:0000313" key="3">
    <source>
        <dbReference type="Proteomes" id="UP000198287"/>
    </source>
</evidence>
<gene>
    <name evidence="2" type="ORF">Fcan01_06731</name>
</gene>
<dbReference type="AlphaFoldDB" id="A0A226EN99"/>
<accession>A0A226EN99</accession>
<feature type="compositionally biased region" description="Low complexity" evidence="1">
    <location>
        <begin position="273"/>
        <end position="290"/>
    </location>
</feature>
<feature type="region of interest" description="Disordered" evidence="1">
    <location>
        <begin position="29"/>
        <end position="65"/>
    </location>
</feature>
<name>A0A226EN99_FOLCA</name>
<feature type="compositionally biased region" description="Acidic residues" evidence="1">
    <location>
        <begin position="305"/>
        <end position="321"/>
    </location>
</feature>
<dbReference type="Proteomes" id="UP000198287">
    <property type="component" value="Unassembled WGS sequence"/>
</dbReference>